<protein>
    <recommendedName>
        <fullName evidence="2">DUF4283 domain-containing protein</fullName>
    </recommendedName>
</protein>
<feature type="region of interest" description="Disordered" evidence="1">
    <location>
        <begin position="474"/>
        <end position="652"/>
    </location>
</feature>
<evidence type="ECO:0000259" key="2">
    <source>
        <dbReference type="Pfam" id="PF14111"/>
    </source>
</evidence>
<evidence type="ECO:0000313" key="4">
    <source>
        <dbReference type="Proteomes" id="UP000288805"/>
    </source>
</evidence>
<dbReference type="AlphaFoldDB" id="A0A438CVG7"/>
<sequence>MPVTSPGGRCWFGVELKTFEISIEEHKGKVSGKISERGPKFSSWVKFGGKGLSLLLEGVESCCGLKERTPFRKLWSERDREYSLELRNNRAGRFLFCIVRDAGNKRFSLAFSEGRGFVGGWKILASKLRSLGVSPLPWKGALLKNHLPSQASPSSSVVRDTSPLRDCPAPRDAIWLEMEKATLDRNKELLGRCLVGSWEGDSDRLPDLVPFGPWTKNSWLLEGNLWVSNMRANLLLLEFEFEDEAERVFNSGSRCFRGRSFSLEKWKPSVGCLEGVRGDVRHVWVRILGLPLHLWDRSLFKKFGDACGKFVAVDEYTADRRNLKWARVLVETRGWQHPSSLQVVAGPSCFALQLWWEEEPCFSPVIPSHGPGVWKIGEDEVAPSRAKGSVDSRPSSTVLLQTVKLPSPALGSGAPTSDKTGAAATSSRAHEVETGRHPLSLASDLETGQGMGALAHSGLACGVSFGPGLGKAQVSASMGSPPKPPDPVHLKEFGRGSPKCLSSRRREAPAPALTFAEHPQMKAWPRLDMPTSATEPSLPGEACKIPQRHASPPLDASMSAIEPSLPAEARKTPQRQASPFSEESPPVKELSSPVQPRNPQCTPSLPSISSKGEPSSSSTPFWVSGLERGKGRCSSPWKLTTREEEATPNPLSMMLRDGTTVVLKEAPSSDPEIDVAK</sequence>
<accession>A0A438CVG7</accession>
<organism evidence="3 4">
    <name type="scientific">Vitis vinifera</name>
    <name type="common">Grape</name>
    <dbReference type="NCBI Taxonomy" id="29760"/>
    <lineage>
        <taxon>Eukaryota</taxon>
        <taxon>Viridiplantae</taxon>
        <taxon>Streptophyta</taxon>
        <taxon>Embryophyta</taxon>
        <taxon>Tracheophyta</taxon>
        <taxon>Spermatophyta</taxon>
        <taxon>Magnoliopsida</taxon>
        <taxon>eudicotyledons</taxon>
        <taxon>Gunneridae</taxon>
        <taxon>Pentapetalae</taxon>
        <taxon>rosids</taxon>
        <taxon>Vitales</taxon>
        <taxon>Vitaceae</taxon>
        <taxon>Viteae</taxon>
        <taxon>Vitis</taxon>
    </lineage>
</organism>
<proteinExistence type="predicted"/>
<dbReference type="Pfam" id="PF14111">
    <property type="entry name" value="DUF4283"/>
    <property type="match status" value="1"/>
</dbReference>
<name>A0A438CVG7_VITVI</name>
<evidence type="ECO:0000256" key="1">
    <source>
        <dbReference type="SAM" id="MobiDB-lite"/>
    </source>
</evidence>
<feature type="region of interest" description="Disordered" evidence="1">
    <location>
        <begin position="406"/>
        <end position="436"/>
    </location>
</feature>
<dbReference type="PANTHER" id="PTHR34427:SF5">
    <property type="entry name" value="DUF4283 DOMAIN-CONTAINING PROTEIN"/>
    <property type="match status" value="1"/>
</dbReference>
<reference evidence="3 4" key="1">
    <citation type="journal article" date="2018" name="PLoS Genet.">
        <title>Population sequencing reveals clonal diversity and ancestral inbreeding in the grapevine cultivar Chardonnay.</title>
        <authorList>
            <person name="Roach M.J."/>
            <person name="Johnson D.L."/>
            <person name="Bohlmann J."/>
            <person name="van Vuuren H.J."/>
            <person name="Jones S.J."/>
            <person name="Pretorius I.S."/>
            <person name="Schmidt S.A."/>
            <person name="Borneman A.R."/>
        </authorList>
    </citation>
    <scope>NUCLEOTIDE SEQUENCE [LARGE SCALE GENOMIC DNA]</scope>
    <source>
        <strain evidence="4">cv. Chardonnay</strain>
        <tissue evidence="3">Leaf</tissue>
    </source>
</reference>
<dbReference type="PANTHER" id="PTHR34427">
    <property type="entry name" value="DUF4283 DOMAIN PROTEIN"/>
    <property type="match status" value="1"/>
</dbReference>
<feature type="compositionally biased region" description="Polar residues" evidence="1">
    <location>
        <begin position="414"/>
        <end position="427"/>
    </location>
</feature>
<feature type="compositionally biased region" description="Low complexity" evidence="1">
    <location>
        <begin position="604"/>
        <end position="620"/>
    </location>
</feature>
<evidence type="ECO:0000313" key="3">
    <source>
        <dbReference type="EMBL" id="RVW27194.1"/>
    </source>
</evidence>
<dbReference type="EMBL" id="QGNW01001963">
    <property type="protein sequence ID" value="RVW27194.1"/>
    <property type="molecule type" value="Genomic_DNA"/>
</dbReference>
<feature type="domain" description="DUF4283" evidence="2">
    <location>
        <begin position="186"/>
        <end position="273"/>
    </location>
</feature>
<comment type="caution">
    <text evidence="3">The sequence shown here is derived from an EMBL/GenBank/DDBJ whole genome shotgun (WGS) entry which is preliminary data.</text>
</comment>
<feature type="compositionally biased region" description="Polar residues" evidence="1">
    <location>
        <begin position="592"/>
        <end position="603"/>
    </location>
</feature>
<dbReference type="InterPro" id="IPR025558">
    <property type="entry name" value="DUF4283"/>
</dbReference>
<gene>
    <name evidence="3" type="ORF">CK203_092596</name>
</gene>
<dbReference type="Proteomes" id="UP000288805">
    <property type="component" value="Unassembled WGS sequence"/>
</dbReference>